<evidence type="ECO:0000256" key="1">
    <source>
        <dbReference type="ARBA" id="ARBA00001913"/>
    </source>
</evidence>
<dbReference type="OMA" id="MFIESEA"/>
<name>A0A226EMF0_FOLCA</name>
<keyword evidence="5" id="KW-0442">Lipid degradation</keyword>
<dbReference type="AlphaFoldDB" id="A0A226EMF0"/>
<dbReference type="GO" id="GO:0005576">
    <property type="term" value="C:extracellular region"/>
    <property type="evidence" value="ECO:0007669"/>
    <property type="project" value="UniProtKB-SubCell"/>
</dbReference>
<dbReference type="InterPro" id="IPR036444">
    <property type="entry name" value="PLipase_A2_dom_sf"/>
</dbReference>
<evidence type="ECO:0000256" key="3">
    <source>
        <dbReference type="ARBA" id="ARBA00013278"/>
    </source>
</evidence>
<proteinExistence type="predicted"/>
<evidence type="ECO:0000313" key="10">
    <source>
        <dbReference type="EMBL" id="OXA58873.1"/>
    </source>
</evidence>
<dbReference type="Proteomes" id="UP000198287">
    <property type="component" value="Unassembled WGS sequence"/>
</dbReference>
<dbReference type="SUPFAM" id="SSF48619">
    <property type="entry name" value="Phospholipase A2, PLA2"/>
    <property type="match status" value="1"/>
</dbReference>
<dbReference type="GO" id="GO:0050482">
    <property type="term" value="P:arachidonate secretion"/>
    <property type="evidence" value="ECO:0007669"/>
    <property type="project" value="InterPro"/>
</dbReference>
<protein>
    <recommendedName>
        <fullName evidence="3">phospholipase A2</fullName>
        <ecNumber evidence="3">3.1.1.4</ecNumber>
    </recommendedName>
    <alternativeName>
        <fullName evidence="7">Phosphatidylcholine 2-acylhydrolase</fullName>
    </alternativeName>
</protein>
<dbReference type="Pfam" id="PF05826">
    <property type="entry name" value="Phospholip_A2_2"/>
    <property type="match status" value="1"/>
</dbReference>
<keyword evidence="8" id="KW-0732">Signal</keyword>
<sequence>MVLLLDLLGVLFISGVINEQAEDEAGLGRAQNRVKNGFKYYSNRKGSRVLEVDQENRCHVFDNGHAEWLHRTRPGQIATLNYIQFELILEKCDLDTRKRGVDVNETTRGQFRDENDLNRDIFMNMLNESRSSGGDGGGGGGGFLSDFHSQVMLFNESDVSIFMDEKNNSTDNSNSSSSSGSPLIFPGTKWCGRGDIARSSDDIGIYAETDKCCREHDHCPENIVARTARYGLENKGDYTRGDCISYQYDFQQPAAYQFFPAQPYILRQAKKLYNSILYRNSNVDLARVLPTGVPLPDLTLLKQGAASIPGEIGSIGTSAGQAFTNILGKRDR</sequence>
<feature type="chain" id="PRO_5012398177" description="phospholipase A2" evidence="8">
    <location>
        <begin position="19"/>
        <end position="332"/>
    </location>
</feature>
<dbReference type="GO" id="GO:0006644">
    <property type="term" value="P:phospholipid metabolic process"/>
    <property type="evidence" value="ECO:0007669"/>
    <property type="project" value="InterPro"/>
</dbReference>
<dbReference type="PANTHER" id="PTHR12253">
    <property type="entry name" value="RH14732P"/>
    <property type="match status" value="1"/>
</dbReference>
<evidence type="ECO:0000256" key="5">
    <source>
        <dbReference type="ARBA" id="ARBA00022963"/>
    </source>
</evidence>
<dbReference type="EMBL" id="LNIX01000002">
    <property type="protein sequence ID" value="OXA58873.1"/>
    <property type="molecule type" value="Genomic_DNA"/>
</dbReference>
<dbReference type="STRING" id="158441.A0A226EMF0"/>
<keyword evidence="11" id="KW-1185">Reference proteome</keyword>
<dbReference type="PROSITE" id="PS00118">
    <property type="entry name" value="PA2_HIS"/>
    <property type="match status" value="1"/>
</dbReference>
<feature type="signal peptide" evidence="8">
    <location>
        <begin position="1"/>
        <end position="18"/>
    </location>
</feature>
<dbReference type="OrthoDB" id="10059604at2759"/>
<dbReference type="Gene3D" id="1.20.90.10">
    <property type="entry name" value="Phospholipase A2 domain"/>
    <property type="match status" value="1"/>
</dbReference>
<comment type="cofactor">
    <cofactor evidence="1">
        <name>Ca(2+)</name>
        <dbReference type="ChEBI" id="CHEBI:29108"/>
    </cofactor>
</comment>
<dbReference type="InterPro" id="IPR033113">
    <property type="entry name" value="PLA2_histidine"/>
</dbReference>
<keyword evidence="4" id="KW-0964">Secreted</keyword>
<reference evidence="10 11" key="1">
    <citation type="submission" date="2015-12" db="EMBL/GenBank/DDBJ databases">
        <title>The genome of Folsomia candida.</title>
        <authorList>
            <person name="Faddeeva A."/>
            <person name="Derks M.F."/>
            <person name="Anvar Y."/>
            <person name="Smit S."/>
            <person name="Van Straalen N."/>
            <person name="Roelofs D."/>
        </authorList>
    </citation>
    <scope>NUCLEOTIDE SEQUENCE [LARGE SCALE GENOMIC DNA]</scope>
    <source>
        <strain evidence="10 11">VU population</strain>
        <tissue evidence="10">Whole body</tissue>
    </source>
</reference>
<dbReference type="GO" id="GO:0016042">
    <property type="term" value="P:lipid catabolic process"/>
    <property type="evidence" value="ECO:0007669"/>
    <property type="project" value="UniProtKB-KW"/>
</dbReference>
<evidence type="ECO:0000256" key="6">
    <source>
        <dbReference type="ARBA" id="ARBA00023098"/>
    </source>
</evidence>
<dbReference type="EC" id="3.1.1.4" evidence="3"/>
<feature type="domain" description="Phospholipase A2-like central" evidence="9">
    <location>
        <begin position="184"/>
        <end position="244"/>
    </location>
</feature>
<accession>A0A226EMF0</accession>
<evidence type="ECO:0000256" key="2">
    <source>
        <dbReference type="ARBA" id="ARBA00004613"/>
    </source>
</evidence>
<comment type="caution">
    <text evidence="10">The sequence shown here is derived from an EMBL/GenBank/DDBJ whole genome shotgun (WGS) entry which is preliminary data.</text>
</comment>
<organism evidence="10 11">
    <name type="scientific">Folsomia candida</name>
    <name type="common">Springtail</name>
    <dbReference type="NCBI Taxonomy" id="158441"/>
    <lineage>
        <taxon>Eukaryota</taxon>
        <taxon>Metazoa</taxon>
        <taxon>Ecdysozoa</taxon>
        <taxon>Arthropoda</taxon>
        <taxon>Hexapoda</taxon>
        <taxon>Collembola</taxon>
        <taxon>Entomobryomorpha</taxon>
        <taxon>Isotomoidea</taxon>
        <taxon>Isotomidae</taxon>
        <taxon>Proisotominae</taxon>
        <taxon>Folsomia</taxon>
    </lineage>
</organism>
<evidence type="ECO:0000259" key="9">
    <source>
        <dbReference type="Pfam" id="PF05826"/>
    </source>
</evidence>
<evidence type="ECO:0000256" key="8">
    <source>
        <dbReference type="SAM" id="SignalP"/>
    </source>
</evidence>
<dbReference type="GO" id="GO:0004623">
    <property type="term" value="F:phospholipase A2 activity"/>
    <property type="evidence" value="ECO:0007669"/>
    <property type="project" value="UniProtKB-EC"/>
</dbReference>
<dbReference type="InterPro" id="IPR016090">
    <property type="entry name" value="PLA2-like_dom"/>
</dbReference>
<comment type="subcellular location">
    <subcellularLocation>
        <location evidence="2">Secreted</location>
    </subcellularLocation>
</comment>
<keyword evidence="6" id="KW-0443">Lipid metabolism</keyword>
<evidence type="ECO:0000256" key="7">
    <source>
        <dbReference type="ARBA" id="ARBA00029903"/>
    </source>
</evidence>
<gene>
    <name evidence="10" type="ORF">Fcan01_06300</name>
</gene>
<evidence type="ECO:0000256" key="4">
    <source>
        <dbReference type="ARBA" id="ARBA00022525"/>
    </source>
</evidence>
<evidence type="ECO:0000313" key="11">
    <source>
        <dbReference type="Proteomes" id="UP000198287"/>
    </source>
</evidence>